<comment type="caution">
    <text evidence="6">The sequence shown here is derived from an EMBL/GenBank/DDBJ whole genome shotgun (WGS) entry which is preliminary data.</text>
</comment>
<keyword evidence="2" id="KW-0645">Protease</keyword>
<dbReference type="EMBL" id="JAMXQV010000024">
    <property type="protein sequence ID" value="MCR6488308.1"/>
    <property type="molecule type" value="Genomic_DNA"/>
</dbReference>
<dbReference type="PANTHER" id="PTHR47053">
    <property type="entry name" value="MUREIN DD-ENDOPEPTIDASE MEPH-RELATED"/>
    <property type="match status" value="1"/>
</dbReference>
<dbReference type="PROSITE" id="PS51935">
    <property type="entry name" value="NLPC_P60"/>
    <property type="match status" value="1"/>
</dbReference>
<keyword evidence="7" id="KW-1185">Reference proteome</keyword>
<evidence type="ECO:0000313" key="6">
    <source>
        <dbReference type="EMBL" id="MCR6488308.1"/>
    </source>
</evidence>
<feature type="domain" description="NlpC/P60" evidence="5">
    <location>
        <begin position="201"/>
        <end position="327"/>
    </location>
</feature>
<dbReference type="Proteomes" id="UP001144096">
    <property type="component" value="Unassembled WGS sequence"/>
</dbReference>
<dbReference type="RefSeq" id="WP_257924871.1">
    <property type="nucleotide sequence ID" value="NZ_JAMXQV010000024.1"/>
</dbReference>
<evidence type="ECO:0000256" key="2">
    <source>
        <dbReference type="ARBA" id="ARBA00022670"/>
    </source>
</evidence>
<accession>A0A9X2NI74</accession>
<keyword evidence="3" id="KW-0378">Hydrolase</keyword>
<sequence length="332" mass="33763">MGSKIGAGIAAAVLAIPLLIGAQATGIVGQLFSSGSSAGSLTCTPDGAPTGSVPGMTAEQMGNAAVIVAIGKQRGVPEPGWMVAIAAALQESGLRNLSYGDRDSLGLFQQRPSMGWGSPAQLTTPAYAATTFFEHLQATPGWQQMSVTDAAQAVQRSGFPHAYAKHEDAARAIVAAVSGVRCEPAPAVTGPGNCDTIQVASPAAMAAINYACGQRKLPYLWGGTSPDTGFDCSGLTQAAYAAAGIALPRTSREQYAAGPHVPAGQPLAPGDLVFYATAGHVHHVGLYIGGGNMIDAPDVGQTIGIRPYHHPGDDYYGATRPSQRVVVDGGAN</sequence>
<dbReference type="GO" id="GO:0006508">
    <property type="term" value="P:proteolysis"/>
    <property type="evidence" value="ECO:0007669"/>
    <property type="project" value="UniProtKB-KW"/>
</dbReference>
<keyword evidence="4" id="KW-0788">Thiol protease</keyword>
<dbReference type="InterPro" id="IPR038765">
    <property type="entry name" value="Papain-like_cys_pep_sf"/>
</dbReference>
<name>A0A9X2NI74_9PSEU</name>
<dbReference type="GO" id="GO:0008234">
    <property type="term" value="F:cysteine-type peptidase activity"/>
    <property type="evidence" value="ECO:0007669"/>
    <property type="project" value="UniProtKB-KW"/>
</dbReference>
<gene>
    <name evidence="6" type="ORF">M8542_36305</name>
</gene>
<reference evidence="6" key="1">
    <citation type="submission" date="2022-06" db="EMBL/GenBank/DDBJ databases">
        <title>Amycolatopsis iheyaensis sp. nov., a new species of the genus Amycolatopsis isolated from soil in Iheya island, Japan.</title>
        <authorList>
            <person name="Ngamcharungchit C."/>
            <person name="Kanto H."/>
            <person name="Take A."/>
            <person name="Intra B."/>
            <person name="Matsumoto A."/>
            <person name="Panbangred W."/>
            <person name="Inahashi Y."/>
        </authorList>
    </citation>
    <scope>NUCLEOTIDE SEQUENCE</scope>
    <source>
        <strain evidence="6">OK19-0408</strain>
    </source>
</reference>
<organism evidence="6 7">
    <name type="scientific">Amycolatopsis iheyensis</name>
    <dbReference type="NCBI Taxonomy" id="2945988"/>
    <lineage>
        <taxon>Bacteria</taxon>
        <taxon>Bacillati</taxon>
        <taxon>Actinomycetota</taxon>
        <taxon>Actinomycetes</taxon>
        <taxon>Pseudonocardiales</taxon>
        <taxon>Pseudonocardiaceae</taxon>
        <taxon>Amycolatopsis</taxon>
    </lineage>
</organism>
<protein>
    <submittedName>
        <fullName evidence="6">C40 family peptidase</fullName>
    </submittedName>
</protein>
<dbReference type="Pfam" id="PF00877">
    <property type="entry name" value="NLPC_P60"/>
    <property type="match status" value="1"/>
</dbReference>
<dbReference type="AlphaFoldDB" id="A0A9X2NI74"/>
<evidence type="ECO:0000313" key="7">
    <source>
        <dbReference type="Proteomes" id="UP001144096"/>
    </source>
</evidence>
<dbReference type="PANTHER" id="PTHR47053:SF1">
    <property type="entry name" value="MUREIN DD-ENDOPEPTIDASE MEPH-RELATED"/>
    <property type="match status" value="1"/>
</dbReference>
<dbReference type="Gene3D" id="3.90.1720.10">
    <property type="entry name" value="endopeptidase domain like (from Nostoc punctiforme)"/>
    <property type="match status" value="1"/>
</dbReference>
<dbReference type="InterPro" id="IPR000064">
    <property type="entry name" value="NLP_P60_dom"/>
</dbReference>
<comment type="similarity">
    <text evidence="1">Belongs to the peptidase C40 family.</text>
</comment>
<dbReference type="SUPFAM" id="SSF54001">
    <property type="entry name" value="Cysteine proteinases"/>
    <property type="match status" value="1"/>
</dbReference>
<dbReference type="InterPro" id="IPR051202">
    <property type="entry name" value="Peptidase_C40"/>
</dbReference>
<evidence type="ECO:0000256" key="1">
    <source>
        <dbReference type="ARBA" id="ARBA00007074"/>
    </source>
</evidence>
<proteinExistence type="inferred from homology"/>
<evidence type="ECO:0000256" key="3">
    <source>
        <dbReference type="ARBA" id="ARBA00022801"/>
    </source>
</evidence>
<evidence type="ECO:0000259" key="5">
    <source>
        <dbReference type="PROSITE" id="PS51935"/>
    </source>
</evidence>
<evidence type="ECO:0000256" key="4">
    <source>
        <dbReference type="ARBA" id="ARBA00022807"/>
    </source>
</evidence>